<evidence type="ECO:0000256" key="3">
    <source>
        <dbReference type="ARBA" id="ARBA00022801"/>
    </source>
</evidence>
<protein>
    <submittedName>
        <fullName evidence="5">Thermonuclease family protein</fullName>
    </submittedName>
</protein>
<sequence length="212" mass="24084">MKIVPRCSYLQAKIAALVSCLGMWAQKVAILSCLLLLVSCQGKNQPANIITEVKLARVVSGQTLEVLGLGEQPNITSQVRLIGLDAPDLRQRPWGEDAKALLENLIGDSEKTGKTEQPEQPEQPEKTIKLEFDLETKDKFGRTLAYVWKDQVFLNEQVLKQGYALFIGRSPNHKYDERLENAQHWARLMGQGIWNPENPMRQTPGEYRRMNR</sequence>
<dbReference type="SUPFAM" id="SSF50199">
    <property type="entry name" value="Staphylococcal nuclease"/>
    <property type="match status" value="1"/>
</dbReference>
<dbReference type="InterPro" id="IPR035437">
    <property type="entry name" value="SNase_OB-fold_sf"/>
</dbReference>
<proteinExistence type="predicted"/>
<gene>
    <name evidence="5" type="ORF">K2F26_18100</name>
</gene>
<dbReference type="Gene3D" id="2.40.50.90">
    <property type="match status" value="1"/>
</dbReference>
<keyword evidence="2" id="KW-0255">Endonuclease</keyword>
<dbReference type="Proteomes" id="UP000826540">
    <property type="component" value="Chromosome"/>
</dbReference>
<evidence type="ECO:0000313" key="6">
    <source>
        <dbReference type="Proteomes" id="UP000826540"/>
    </source>
</evidence>
<keyword evidence="1" id="KW-0540">Nuclease</keyword>
<dbReference type="RefSeq" id="WP_220608905.1">
    <property type="nucleotide sequence ID" value="NZ_CP080598.1"/>
</dbReference>
<dbReference type="Pfam" id="PF00565">
    <property type="entry name" value="SNase"/>
    <property type="match status" value="1"/>
</dbReference>
<dbReference type="EMBL" id="CP080598">
    <property type="protein sequence ID" value="QYX30766.1"/>
    <property type="molecule type" value="Genomic_DNA"/>
</dbReference>
<evidence type="ECO:0000256" key="2">
    <source>
        <dbReference type="ARBA" id="ARBA00022759"/>
    </source>
</evidence>
<dbReference type="PANTHER" id="PTHR12302:SF3">
    <property type="entry name" value="SERINE_THREONINE-PROTEIN KINASE 31"/>
    <property type="match status" value="1"/>
</dbReference>
<evidence type="ECO:0000259" key="4">
    <source>
        <dbReference type="PROSITE" id="PS50830"/>
    </source>
</evidence>
<dbReference type="SMART" id="SM00318">
    <property type="entry name" value="SNc"/>
    <property type="match status" value="1"/>
</dbReference>
<feature type="domain" description="TNase-like" evidence="4">
    <location>
        <begin position="49"/>
        <end position="196"/>
    </location>
</feature>
<keyword evidence="6" id="KW-1185">Reference proteome</keyword>
<accession>A0ABX8WX92</accession>
<name>A0ABX8WX92_9CYAN</name>
<keyword evidence="3" id="KW-0378">Hydrolase</keyword>
<evidence type="ECO:0000313" key="5">
    <source>
        <dbReference type="EMBL" id="QYX30766.1"/>
    </source>
</evidence>
<evidence type="ECO:0000256" key="1">
    <source>
        <dbReference type="ARBA" id="ARBA00022722"/>
    </source>
</evidence>
<reference evidence="5 6" key="1">
    <citation type="journal article" date="2022" name="J. Am. Chem. Soc.">
        <title>Biosynthesis of Guanitoxin Enables Global Environmental Detection in Freshwater Cyanobacteria.</title>
        <authorList>
            <person name="Lima S.T."/>
            <person name="Fallon T.R."/>
            <person name="Cordoza J.L."/>
            <person name="Chekan J.R."/>
            <person name="Delbaje E."/>
            <person name="Hopiavuori A.R."/>
            <person name="Alvarenga D.O."/>
            <person name="Wood S.M."/>
            <person name="Luhavaya H."/>
            <person name="Baumgartner J.T."/>
            <person name="Dorr F.A."/>
            <person name="Etchegaray A."/>
            <person name="Pinto E."/>
            <person name="McKinnie S.M.K."/>
            <person name="Fiore M.F."/>
            <person name="Moore B.S."/>
        </authorList>
    </citation>
    <scope>NUCLEOTIDE SEQUENCE [LARGE SCALE GENOMIC DNA]</scope>
    <source>
        <strain evidence="5 6">ITEP-024</strain>
    </source>
</reference>
<organism evidence="5 6">
    <name type="scientific">Sphaerospermopsis torques-reginae ITEP-024</name>
    <dbReference type="NCBI Taxonomy" id="984208"/>
    <lineage>
        <taxon>Bacteria</taxon>
        <taxon>Bacillati</taxon>
        <taxon>Cyanobacteriota</taxon>
        <taxon>Cyanophyceae</taxon>
        <taxon>Nostocales</taxon>
        <taxon>Aphanizomenonaceae</taxon>
        <taxon>Sphaerospermopsis</taxon>
        <taxon>Sphaerospermopsis torques-reginae</taxon>
    </lineage>
</organism>
<dbReference type="InterPro" id="IPR016071">
    <property type="entry name" value="Staphylococal_nuclease_OB-fold"/>
</dbReference>
<dbReference type="PANTHER" id="PTHR12302">
    <property type="entry name" value="EBNA2 BINDING PROTEIN P100"/>
    <property type="match status" value="1"/>
</dbReference>
<dbReference type="PROSITE" id="PS50830">
    <property type="entry name" value="TNASE_3"/>
    <property type="match status" value="1"/>
</dbReference>